<evidence type="ECO:0000313" key="3">
    <source>
        <dbReference type="Proteomes" id="UP001172155"/>
    </source>
</evidence>
<dbReference type="AlphaFoldDB" id="A0AA40EJ33"/>
<evidence type="ECO:0000313" key="2">
    <source>
        <dbReference type="EMBL" id="KAK0740255.1"/>
    </source>
</evidence>
<sequence>MTGCGWMDPWLINHITHCHCHCQCPRPPLGLLHTGLRICNGFPNPSHPNCPNQGHPRRASPHEPNPGLSTSPSQIPNESESGYPPATYLPIDQQSILARLTFNQWATRSIHTQACGGVEYHLLTSPPPPHISPHLSVAVPLLCLPELGLVSDVMRCGTVSRPL</sequence>
<feature type="region of interest" description="Disordered" evidence="1">
    <location>
        <begin position="50"/>
        <end position="84"/>
    </location>
</feature>
<proteinExistence type="predicted"/>
<comment type="caution">
    <text evidence="2">The sequence shown here is derived from an EMBL/GenBank/DDBJ whole genome shotgun (WGS) entry which is preliminary data.</text>
</comment>
<accession>A0AA40EJ33</accession>
<keyword evidence="3" id="KW-1185">Reference proteome</keyword>
<organism evidence="2 3">
    <name type="scientific">Schizothecium vesticola</name>
    <dbReference type="NCBI Taxonomy" id="314040"/>
    <lineage>
        <taxon>Eukaryota</taxon>
        <taxon>Fungi</taxon>
        <taxon>Dikarya</taxon>
        <taxon>Ascomycota</taxon>
        <taxon>Pezizomycotina</taxon>
        <taxon>Sordariomycetes</taxon>
        <taxon>Sordariomycetidae</taxon>
        <taxon>Sordariales</taxon>
        <taxon>Schizotheciaceae</taxon>
        <taxon>Schizothecium</taxon>
    </lineage>
</organism>
<gene>
    <name evidence="2" type="ORF">B0T18DRAFT_205272</name>
</gene>
<dbReference type="Proteomes" id="UP001172155">
    <property type="component" value="Unassembled WGS sequence"/>
</dbReference>
<name>A0AA40EJ33_9PEZI</name>
<reference evidence="2" key="1">
    <citation type="submission" date="2023-06" db="EMBL/GenBank/DDBJ databases">
        <title>Genome-scale phylogeny and comparative genomics of the fungal order Sordariales.</title>
        <authorList>
            <consortium name="Lawrence Berkeley National Laboratory"/>
            <person name="Hensen N."/>
            <person name="Bonometti L."/>
            <person name="Westerberg I."/>
            <person name="Brannstrom I.O."/>
            <person name="Guillou S."/>
            <person name="Cros-Aarteil S."/>
            <person name="Calhoun S."/>
            <person name="Haridas S."/>
            <person name="Kuo A."/>
            <person name="Mondo S."/>
            <person name="Pangilinan J."/>
            <person name="Riley R."/>
            <person name="LaButti K."/>
            <person name="Andreopoulos B."/>
            <person name="Lipzen A."/>
            <person name="Chen C."/>
            <person name="Yanf M."/>
            <person name="Daum C."/>
            <person name="Ng V."/>
            <person name="Clum A."/>
            <person name="Steindorff A."/>
            <person name="Ohm R."/>
            <person name="Martin F."/>
            <person name="Silar P."/>
            <person name="Natvig D."/>
            <person name="Lalanne C."/>
            <person name="Gautier V."/>
            <person name="Ament-velasquez S.L."/>
            <person name="Kruys A."/>
            <person name="Hutchinson M.I."/>
            <person name="Powell A.J."/>
            <person name="Barry K."/>
            <person name="Miller A.N."/>
            <person name="Grigoriev I.V."/>
            <person name="Debuchy R."/>
            <person name="Gladieux P."/>
            <person name="Thoren M.H."/>
            <person name="Johannesson H."/>
        </authorList>
    </citation>
    <scope>NUCLEOTIDE SEQUENCE</scope>
    <source>
        <strain evidence="2">SMH3187-1</strain>
    </source>
</reference>
<protein>
    <submittedName>
        <fullName evidence="2">Uncharacterized protein</fullName>
    </submittedName>
</protein>
<feature type="compositionally biased region" description="Polar residues" evidence="1">
    <location>
        <begin position="67"/>
        <end position="80"/>
    </location>
</feature>
<dbReference type="EMBL" id="JAUKUD010000006">
    <property type="protein sequence ID" value="KAK0740255.1"/>
    <property type="molecule type" value="Genomic_DNA"/>
</dbReference>
<evidence type="ECO:0000256" key="1">
    <source>
        <dbReference type="SAM" id="MobiDB-lite"/>
    </source>
</evidence>